<evidence type="ECO:0000313" key="6">
    <source>
        <dbReference type="EMBL" id="MBA2945654.1"/>
    </source>
</evidence>
<dbReference type="InterPro" id="IPR008963">
    <property type="entry name" value="Purple_acid_Pase-like_N"/>
</dbReference>
<keyword evidence="3" id="KW-0812">Transmembrane</keyword>
<dbReference type="InterPro" id="IPR019546">
    <property type="entry name" value="TAT_signal_bac_arc"/>
</dbReference>
<evidence type="ECO:0000256" key="1">
    <source>
        <dbReference type="ARBA" id="ARBA00022729"/>
    </source>
</evidence>
<dbReference type="SUPFAM" id="SSF49363">
    <property type="entry name" value="Purple acid phosphatase, N-terminal domain"/>
    <property type="match status" value="1"/>
</dbReference>
<feature type="domain" description="Calcineurin-like phosphoesterase" evidence="4">
    <location>
        <begin position="175"/>
        <end position="355"/>
    </location>
</feature>
<dbReference type="SUPFAM" id="SSF56300">
    <property type="entry name" value="Metallo-dependent phosphatases"/>
    <property type="match status" value="1"/>
</dbReference>
<organism evidence="6 7">
    <name type="scientific">Streptomyces himalayensis subsp. himalayensis</name>
    <dbReference type="NCBI Taxonomy" id="2756131"/>
    <lineage>
        <taxon>Bacteria</taxon>
        <taxon>Bacillati</taxon>
        <taxon>Actinomycetota</taxon>
        <taxon>Actinomycetes</taxon>
        <taxon>Kitasatosporales</taxon>
        <taxon>Streptomycetaceae</taxon>
        <taxon>Streptomyces</taxon>
        <taxon>Streptomyces himalayensis</taxon>
    </lineage>
</organism>
<feature type="region of interest" description="Disordered" evidence="2">
    <location>
        <begin position="456"/>
        <end position="481"/>
    </location>
</feature>
<dbReference type="GO" id="GO:0046872">
    <property type="term" value="F:metal ion binding"/>
    <property type="evidence" value="ECO:0007669"/>
    <property type="project" value="InterPro"/>
</dbReference>
<proteinExistence type="predicted"/>
<dbReference type="NCBIfam" id="TIGR01409">
    <property type="entry name" value="TAT_signal_seq"/>
    <property type="match status" value="1"/>
</dbReference>
<comment type="caution">
    <text evidence="6">The sequence shown here is derived from an EMBL/GenBank/DDBJ whole genome shotgun (WGS) entry which is preliminary data.</text>
</comment>
<dbReference type="InterPro" id="IPR004843">
    <property type="entry name" value="Calcineurin-like_PHP"/>
</dbReference>
<dbReference type="Gene3D" id="2.60.40.380">
    <property type="entry name" value="Purple acid phosphatase-like, N-terminal"/>
    <property type="match status" value="1"/>
</dbReference>
<dbReference type="Gene3D" id="3.60.21.10">
    <property type="match status" value="1"/>
</dbReference>
<keyword evidence="3" id="KW-0472">Membrane</keyword>
<dbReference type="InterPro" id="IPR006311">
    <property type="entry name" value="TAT_signal"/>
</dbReference>
<dbReference type="PANTHER" id="PTHR22953">
    <property type="entry name" value="ACID PHOSPHATASE RELATED"/>
    <property type="match status" value="1"/>
</dbReference>
<protein>
    <submittedName>
        <fullName evidence="6">Metallophosphoesterase family protein</fullName>
    </submittedName>
</protein>
<name>A0A7W0DJS3_9ACTN</name>
<evidence type="ECO:0000256" key="2">
    <source>
        <dbReference type="SAM" id="MobiDB-lite"/>
    </source>
</evidence>
<dbReference type="EMBL" id="JACEHE010000003">
    <property type="protein sequence ID" value="MBA2945654.1"/>
    <property type="molecule type" value="Genomic_DNA"/>
</dbReference>
<dbReference type="GO" id="GO:0003993">
    <property type="term" value="F:acid phosphatase activity"/>
    <property type="evidence" value="ECO:0007669"/>
    <property type="project" value="InterPro"/>
</dbReference>
<dbReference type="InterPro" id="IPR015914">
    <property type="entry name" value="PAPs_N"/>
</dbReference>
<dbReference type="InterPro" id="IPR029052">
    <property type="entry name" value="Metallo-depent_PP-like"/>
</dbReference>
<feature type="domain" description="Purple acid phosphatase N-terminal" evidence="5">
    <location>
        <begin position="49"/>
        <end position="132"/>
    </location>
</feature>
<dbReference type="AlphaFoldDB" id="A0A7W0DJS3"/>
<keyword evidence="3" id="KW-1133">Transmembrane helix</keyword>
<accession>A0A7W0DJS3</accession>
<keyword evidence="1" id="KW-0732">Signal</keyword>
<dbReference type="Pfam" id="PF00149">
    <property type="entry name" value="Metallophos"/>
    <property type="match status" value="1"/>
</dbReference>
<dbReference type="InterPro" id="IPR039331">
    <property type="entry name" value="PAPs-like"/>
</dbReference>
<reference evidence="6 7" key="1">
    <citation type="submission" date="2020-07" db="EMBL/GenBank/DDBJ databases">
        <title>Streptomyces isolated from Indian soil.</title>
        <authorList>
            <person name="Mandal S."/>
            <person name="Maiti P.K."/>
        </authorList>
    </citation>
    <scope>NUCLEOTIDE SEQUENCE [LARGE SCALE GENOMIC DNA]</scope>
    <source>
        <strain evidence="6 7">PSKA28</strain>
    </source>
</reference>
<evidence type="ECO:0000259" key="4">
    <source>
        <dbReference type="Pfam" id="PF00149"/>
    </source>
</evidence>
<dbReference type="PANTHER" id="PTHR22953:SF153">
    <property type="entry name" value="PURPLE ACID PHOSPHATASE"/>
    <property type="match status" value="1"/>
</dbReference>
<dbReference type="Proteomes" id="UP000545761">
    <property type="component" value="Unassembled WGS sequence"/>
</dbReference>
<evidence type="ECO:0000259" key="5">
    <source>
        <dbReference type="Pfam" id="PF16656"/>
    </source>
</evidence>
<dbReference type="Pfam" id="PF16656">
    <property type="entry name" value="Pur_ac_phosph_N"/>
    <property type="match status" value="1"/>
</dbReference>
<sequence length="517" mass="56147">MGHSHAHRPYVSRRDFLRRSAVVGAVGAAAAGGAWFWRQPAYGAETPVSQVHVSFGADAAREMTVSWMTPGPVRNPFVQLADDRVTARTVQYPGYPGYFHHARLTRLFPGTSYGYRIGHDDKTVTPANGFTTGPRGREPFTFTAFGDQGTDLATTAQQPIQPSLNTKLAQSFNPAFHAIVGDLAYANGDQKLWDEWFDMISPMATSTPWMPCIGNHEIESQLDVLGTGDSWGELGYDPYLTRFSLPGNGYDDLQNCFYSFRYGSAVFISVDNNDVNSEIKHNIGYTGGRQRQWVEKALAAAHADKGVDFIVVLMHQAAFSSSSRHGSDEGVREAWLELFARYSVDLVLQGHDHNYERSHVLRGDQVVADIPNRLDLGTAYILCGNGGAVQDSFDPVQPAWSAYRQAFKIGTLKVEVDPLTADGMSRLTLGEYWALDGSPIEEGIVLEKPAKTAAKRTVAADDATQSSSTGGRPAVTLPAADAPAGTTMIGVEAAGTAGLAMRIRSREEAFDGRASLT</sequence>
<evidence type="ECO:0000256" key="3">
    <source>
        <dbReference type="SAM" id="Phobius"/>
    </source>
</evidence>
<feature type="transmembrane region" description="Helical" evidence="3">
    <location>
        <begin position="21"/>
        <end position="37"/>
    </location>
</feature>
<dbReference type="RefSeq" id="WP_181656585.1">
    <property type="nucleotide sequence ID" value="NZ_JACEHE010000003.1"/>
</dbReference>
<evidence type="ECO:0000313" key="7">
    <source>
        <dbReference type="Proteomes" id="UP000545761"/>
    </source>
</evidence>
<dbReference type="PROSITE" id="PS51318">
    <property type="entry name" value="TAT"/>
    <property type="match status" value="1"/>
</dbReference>
<gene>
    <name evidence="6" type="ORF">H1D24_07465</name>
</gene>